<proteinExistence type="predicted"/>
<dbReference type="Proteomes" id="UP000219636">
    <property type="component" value="Unassembled WGS sequence"/>
</dbReference>
<dbReference type="CDD" id="cd00093">
    <property type="entry name" value="HTH_XRE"/>
    <property type="match status" value="1"/>
</dbReference>
<dbReference type="Gene3D" id="1.10.260.40">
    <property type="entry name" value="lambda repressor-like DNA-binding domains"/>
    <property type="match status" value="1"/>
</dbReference>
<dbReference type="Pfam" id="PF01381">
    <property type="entry name" value="HTH_3"/>
    <property type="match status" value="1"/>
</dbReference>
<dbReference type="OrthoDB" id="6194521at2"/>
<sequence length="168" mass="19168">MKDYAFIRNITSYLLHGVSEYIIEKLHISKTDVFQHGLSAEELDNISSLVNQNLEGRASLGQFINEMLYKVQMTQQELADKAGFSKAYISHLINGRTNPPKYKLIRIAFAMKLTIEETNKLLKIRGFSFNTSLKDKIIVACMDLEIYDLIKVEEALNIVADANESLYD</sequence>
<dbReference type="InterPro" id="IPR001387">
    <property type="entry name" value="Cro/C1-type_HTH"/>
</dbReference>
<feature type="domain" description="HTH cro/C1-type" evidence="1">
    <location>
        <begin position="73"/>
        <end position="118"/>
    </location>
</feature>
<dbReference type="GO" id="GO:0003677">
    <property type="term" value="F:DNA binding"/>
    <property type="evidence" value="ECO:0007669"/>
    <property type="project" value="InterPro"/>
</dbReference>
<reference evidence="3" key="1">
    <citation type="submission" date="2017-08" db="EMBL/GenBank/DDBJ databases">
        <authorList>
            <person name="Varghese N."/>
            <person name="Submissions S."/>
        </authorList>
    </citation>
    <scope>NUCLEOTIDE SEQUENCE [LARGE SCALE GENOMIC DNA]</scope>
    <source>
        <strain evidence="3">JC22</strain>
    </source>
</reference>
<dbReference type="RefSeq" id="WP_097073316.1">
    <property type="nucleotide sequence ID" value="NZ_OBMQ01000005.1"/>
</dbReference>
<gene>
    <name evidence="2" type="ORF">SAMN05880501_10547</name>
</gene>
<evidence type="ECO:0000259" key="1">
    <source>
        <dbReference type="PROSITE" id="PS50943"/>
    </source>
</evidence>
<dbReference type="AlphaFoldDB" id="A0A285SKB3"/>
<dbReference type="PROSITE" id="PS50943">
    <property type="entry name" value="HTH_CROC1"/>
    <property type="match status" value="1"/>
</dbReference>
<accession>A0A285SKB3</accession>
<dbReference type="SMART" id="SM00530">
    <property type="entry name" value="HTH_XRE"/>
    <property type="match status" value="1"/>
</dbReference>
<dbReference type="InterPro" id="IPR010982">
    <property type="entry name" value="Lambda_DNA-bd_dom_sf"/>
</dbReference>
<dbReference type="SUPFAM" id="SSF47413">
    <property type="entry name" value="lambda repressor-like DNA-binding domains"/>
    <property type="match status" value="1"/>
</dbReference>
<dbReference type="EMBL" id="OBMQ01000005">
    <property type="protein sequence ID" value="SOC08248.1"/>
    <property type="molecule type" value="Genomic_DNA"/>
</dbReference>
<evidence type="ECO:0000313" key="2">
    <source>
        <dbReference type="EMBL" id="SOC08248.1"/>
    </source>
</evidence>
<keyword evidence="3" id="KW-1185">Reference proteome</keyword>
<name>A0A285SKB3_9BACL</name>
<organism evidence="2 3">
    <name type="scientific">Ureibacillus xyleni</name>
    <dbReference type="NCBI Taxonomy" id="614648"/>
    <lineage>
        <taxon>Bacteria</taxon>
        <taxon>Bacillati</taxon>
        <taxon>Bacillota</taxon>
        <taxon>Bacilli</taxon>
        <taxon>Bacillales</taxon>
        <taxon>Caryophanaceae</taxon>
        <taxon>Ureibacillus</taxon>
    </lineage>
</organism>
<evidence type="ECO:0000313" key="3">
    <source>
        <dbReference type="Proteomes" id="UP000219636"/>
    </source>
</evidence>
<protein>
    <submittedName>
        <fullName evidence="2">Helix-turn-helix protein</fullName>
    </submittedName>
</protein>